<dbReference type="SMART" id="SM00318">
    <property type="entry name" value="SNc"/>
    <property type="match status" value="1"/>
</dbReference>
<name>A0A557QJI3_9RHOO</name>
<dbReference type="InterPro" id="IPR002071">
    <property type="entry name" value="Thermonucl_AS"/>
</dbReference>
<dbReference type="PANTHER" id="PTHR12302:SF26">
    <property type="entry name" value="BLR1266 PROTEIN"/>
    <property type="match status" value="1"/>
</dbReference>
<keyword evidence="3" id="KW-1185">Reference proteome</keyword>
<evidence type="ECO:0000313" key="3">
    <source>
        <dbReference type="Proteomes" id="UP000319502"/>
    </source>
</evidence>
<dbReference type="AlphaFoldDB" id="A0A557QJI3"/>
<reference evidence="2 3" key="1">
    <citation type="submission" date="2019-07" db="EMBL/GenBank/DDBJ databases">
        <title>The pathways for chlorine oxyanion respiration interact through the shared metabolite chlorate.</title>
        <authorList>
            <person name="Barnum T.P."/>
            <person name="Cheng Y."/>
            <person name="Hill K.A."/>
            <person name="Lucas L.N."/>
            <person name="Carlson H.K."/>
            <person name="Coates J.D."/>
        </authorList>
    </citation>
    <scope>NUCLEOTIDE SEQUENCE [LARGE SCALE GENOMIC DNA]</scope>
    <source>
        <strain evidence="2 3">SFB-3</strain>
    </source>
</reference>
<evidence type="ECO:0000313" key="2">
    <source>
        <dbReference type="EMBL" id="TVO53066.1"/>
    </source>
</evidence>
<dbReference type="PANTHER" id="PTHR12302">
    <property type="entry name" value="EBNA2 BINDING PROTEIN P100"/>
    <property type="match status" value="1"/>
</dbReference>
<dbReference type="OrthoDB" id="9805504at2"/>
<dbReference type="EMBL" id="VMNK01000015">
    <property type="protein sequence ID" value="TVO53066.1"/>
    <property type="molecule type" value="Genomic_DNA"/>
</dbReference>
<evidence type="ECO:0000259" key="1">
    <source>
        <dbReference type="PROSITE" id="PS50830"/>
    </source>
</evidence>
<organism evidence="2 3">
    <name type="scientific">Denitromonas halophila</name>
    <dbReference type="NCBI Taxonomy" id="1629404"/>
    <lineage>
        <taxon>Bacteria</taxon>
        <taxon>Pseudomonadati</taxon>
        <taxon>Pseudomonadota</taxon>
        <taxon>Betaproteobacteria</taxon>
        <taxon>Rhodocyclales</taxon>
        <taxon>Zoogloeaceae</taxon>
        <taxon>Denitromonas</taxon>
    </lineage>
</organism>
<dbReference type="InterPro" id="IPR016071">
    <property type="entry name" value="Staphylococal_nuclease_OB-fold"/>
</dbReference>
<dbReference type="PROSITE" id="PS01123">
    <property type="entry name" value="TNASE_1"/>
    <property type="match status" value="1"/>
</dbReference>
<dbReference type="SUPFAM" id="SSF50199">
    <property type="entry name" value="Staphylococcal nuclease"/>
    <property type="match status" value="1"/>
</dbReference>
<comment type="caution">
    <text evidence="2">The sequence shown here is derived from an EMBL/GenBank/DDBJ whole genome shotgun (WGS) entry which is preliminary data.</text>
</comment>
<dbReference type="Gene3D" id="2.40.50.90">
    <property type="match status" value="1"/>
</dbReference>
<protein>
    <submittedName>
        <fullName evidence="2">Thermonuclease family protein</fullName>
    </submittedName>
</protein>
<sequence length="183" mass="20186">MTSPSSFLLAFAGCVFFALPSVSKGEVLHGRIVGVADGDTVTLLDANNVQHKIRLQGIDAPEKNQPYGSASKRRLSDLVFGRTVGAACSKTDRYRRLICRIDVNGVDVNLAMITAGMAWHYKAYEMEQTSTERTAYVLAEEQARLARTGLWLDHSPTPPWGFRKAKREADMLKRMSKGAGKPQ</sequence>
<dbReference type="Pfam" id="PF00565">
    <property type="entry name" value="SNase"/>
    <property type="match status" value="1"/>
</dbReference>
<gene>
    <name evidence="2" type="ORF">FHP91_14770</name>
</gene>
<feature type="domain" description="TNase-like" evidence="1">
    <location>
        <begin position="26"/>
        <end position="153"/>
    </location>
</feature>
<dbReference type="PROSITE" id="PS50830">
    <property type="entry name" value="TNASE_3"/>
    <property type="match status" value="1"/>
</dbReference>
<dbReference type="GO" id="GO:0004518">
    <property type="term" value="F:nuclease activity"/>
    <property type="evidence" value="ECO:0007669"/>
    <property type="project" value="InterPro"/>
</dbReference>
<dbReference type="GO" id="GO:0003676">
    <property type="term" value="F:nucleic acid binding"/>
    <property type="evidence" value="ECO:0007669"/>
    <property type="project" value="InterPro"/>
</dbReference>
<dbReference type="InterPro" id="IPR035437">
    <property type="entry name" value="SNase_OB-fold_sf"/>
</dbReference>
<dbReference type="Proteomes" id="UP000319502">
    <property type="component" value="Unassembled WGS sequence"/>
</dbReference>
<dbReference type="RefSeq" id="WP_144310317.1">
    <property type="nucleotide sequence ID" value="NZ_VMNK01000015.1"/>
</dbReference>
<accession>A0A557QJI3</accession>
<proteinExistence type="predicted"/>